<feature type="chain" id="PRO_5046812727" evidence="2">
    <location>
        <begin position="21"/>
        <end position="318"/>
    </location>
</feature>
<evidence type="ECO:0000313" key="3">
    <source>
        <dbReference type="EMBL" id="KAK9763645.1"/>
    </source>
</evidence>
<feature type="compositionally biased region" description="Low complexity" evidence="1">
    <location>
        <begin position="276"/>
        <end position="287"/>
    </location>
</feature>
<protein>
    <submittedName>
        <fullName evidence="3">Uncharacterized protein</fullName>
    </submittedName>
</protein>
<dbReference type="Proteomes" id="UP001479436">
    <property type="component" value="Unassembled WGS sequence"/>
</dbReference>
<organism evidence="3 4">
    <name type="scientific">Basidiobolus ranarum</name>
    <dbReference type="NCBI Taxonomy" id="34480"/>
    <lineage>
        <taxon>Eukaryota</taxon>
        <taxon>Fungi</taxon>
        <taxon>Fungi incertae sedis</taxon>
        <taxon>Zoopagomycota</taxon>
        <taxon>Entomophthoromycotina</taxon>
        <taxon>Basidiobolomycetes</taxon>
        <taxon>Basidiobolales</taxon>
        <taxon>Basidiobolaceae</taxon>
        <taxon>Basidiobolus</taxon>
    </lineage>
</organism>
<comment type="caution">
    <text evidence="3">The sequence shown here is derived from an EMBL/GenBank/DDBJ whole genome shotgun (WGS) entry which is preliminary data.</text>
</comment>
<feature type="signal peptide" evidence="2">
    <location>
        <begin position="1"/>
        <end position="20"/>
    </location>
</feature>
<proteinExistence type="predicted"/>
<accession>A0ABR2WQ69</accession>
<reference evidence="3 4" key="1">
    <citation type="submission" date="2023-04" db="EMBL/GenBank/DDBJ databases">
        <title>Genome of Basidiobolus ranarum AG-B5.</title>
        <authorList>
            <person name="Stajich J.E."/>
            <person name="Carter-House D."/>
            <person name="Gryganskyi A."/>
        </authorList>
    </citation>
    <scope>NUCLEOTIDE SEQUENCE [LARGE SCALE GENOMIC DNA]</scope>
    <source>
        <strain evidence="3 4">AG-B5</strain>
    </source>
</reference>
<name>A0ABR2WQ69_9FUNG</name>
<feature type="compositionally biased region" description="Polar residues" evidence="1">
    <location>
        <begin position="288"/>
        <end position="304"/>
    </location>
</feature>
<gene>
    <name evidence="3" type="ORF">K7432_009481</name>
</gene>
<evidence type="ECO:0000256" key="1">
    <source>
        <dbReference type="SAM" id="MobiDB-lite"/>
    </source>
</evidence>
<evidence type="ECO:0000256" key="2">
    <source>
        <dbReference type="SAM" id="SignalP"/>
    </source>
</evidence>
<sequence length="318" mass="33316">MINIGRSLLLTWASALVVQAQGPLVTNVFPLETVTWNIATALVTGTISAHTQRVTVNGITYSETVPGDTITENDGRTNVVRTISPETITRQIPSSILEASLRLVSITRTLVSSHFTETLLPDTITESELTGDSAYLYTLTGPISNGVAIGTIVEILSSRSIIKTIDGPTVTHVIGEGDEIVLTNNGVVTTQFASTSLYTESFDSTLITRVIPTSSITRQVTLTVSTPSPSGSVSGIESSRTFPSTPTVTFTQGVTASTTIGSTVIQTSVAFSTVGAPQSGSASQSGGTNTKCTPIPTKNSSASKCHTKVKPTKCHTKH</sequence>
<dbReference type="EMBL" id="JASJQH010000588">
    <property type="protein sequence ID" value="KAK9763645.1"/>
    <property type="molecule type" value="Genomic_DNA"/>
</dbReference>
<keyword evidence="4" id="KW-1185">Reference proteome</keyword>
<feature type="compositionally biased region" description="Basic residues" evidence="1">
    <location>
        <begin position="305"/>
        <end position="318"/>
    </location>
</feature>
<feature type="region of interest" description="Disordered" evidence="1">
    <location>
        <begin position="276"/>
        <end position="318"/>
    </location>
</feature>
<evidence type="ECO:0000313" key="4">
    <source>
        <dbReference type="Proteomes" id="UP001479436"/>
    </source>
</evidence>
<keyword evidence="2" id="KW-0732">Signal</keyword>